<dbReference type="AlphaFoldDB" id="A0AAD3D0L3"/>
<dbReference type="EMBL" id="BLLK01000047">
    <property type="protein sequence ID" value="GFH54340.1"/>
    <property type="molecule type" value="Genomic_DNA"/>
</dbReference>
<feature type="active site" description="Charge relay system" evidence="2">
    <location>
        <position position="429"/>
    </location>
</feature>
<sequence>MRVLASIIALLICATQIECFTPNVNANSAKKTIDTKQTSSLSFVEEARMKFSMPRPDLIVKERRLQEMQKKGFPIASSFVPDEYNPHPLLRNRHLQTILGVFLRDEEGVAYMKKSNLFQELFPVVRAVADALPYILGSKDKESECDFWDKREKFNTPDGDFFHVDYKFQDPEIEGGGEAMVMIIHGLESNSNSSLCQNMARSYEENGFDVACINFRGCCGNPNETILQYHGGWTNDLMIFLESWRERNRNQRPMYVTGFSLGANVAMKLLGDLSMDAVDKYNIRGAAVSGAPFHLQWHYRQLIDYDFNRIVYAGSVLKSMKKKLDYITERFFDGDTNTNVLDYWMCKNATLITEIEDGMIAPLYGFQDRYDYYEKTASFYVVDDIAVPTFVLNAEDDPFFNPDKFPWDKDCENGGKAPLKLVRTQHGGHLGHLFHMLGNDSTTPVSSFAPMQLGRFLAHVHNYAQ</sequence>
<evidence type="ECO:0000256" key="3">
    <source>
        <dbReference type="SAM" id="SignalP"/>
    </source>
</evidence>
<dbReference type="PIRSF" id="PIRSF005211">
    <property type="entry name" value="Ab_hydro_YheT"/>
    <property type="match status" value="1"/>
</dbReference>
<dbReference type="Gene3D" id="3.40.50.1820">
    <property type="entry name" value="alpha/beta hydrolase"/>
    <property type="match status" value="1"/>
</dbReference>
<dbReference type="InterPro" id="IPR050960">
    <property type="entry name" value="AB_hydrolase_4_sf"/>
</dbReference>
<dbReference type="InterPro" id="IPR012020">
    <property type="entry name" value="ABHD4"/>
</dbReference>
<protein>
    <recommendedName>
        <fullName evidence="4">Serine aminopeptidase S33 domain-containing protein</fullName>
    </recommendedName>
</protein>
<dbReference type="Pfam" id="PF12146">
    <property type="entry name" value="Hydrolase_4"/>
    <property type="match status" value="1"/>
</dbReference>
<reference evidence="5 6" key="1">
    <citation type="journal article" date="2021" name="Sci. Rep.">
        <title>The genome of the diatom Chaetoceros tenuissimus carries an ancient integrated fragment of an extant virus.</title>
        <authorList>
            <person name="Hongo Y."/>
            <person name="Kimura K."/>
            <person name="Takaki Y."/>
            <person name="Yoshida Y."/>
            <person name="Baba S."/>
            <person name="Kobayashi G."/>
            <person name="Nagasaki K."/>
            <person name="Hano T."/>
            <person name="Tomaru Y."/>
        </authorList>
    </citation>
    <scope>NUCLEOTIDE SEQUENCE [LARGE SCALE GENOMIC DNA]</scope>
    <source>
        <strain evidence="5 6">NIES-3715</strain>
    </source>
</reference>
<dbReference type="Proteomes" id="UP001054902">
    <property type="component" value="Unassembled WGS sequence"/>
</dbReference>
<comment type="similarity">
    <text evidence="1">Belongs to the AB hydrolase superfamily. AB hydrolase 4 family.</text>
</comment>
<dbReference type="PANTHER" id="PTHR10794:SF63">
    <property type="entry name" value="ALPHA_BETA HYDROLASE 1, ISOFORM A"/>
    <property type="match status" value="1"/>
</dbReference>
<dbReference type="SUPFAM" id="SSF53474">
    <property type="entry name" value="alpha/beta-Hydrolases"/>
    <property type="match status" value="1"/>
</dbReference>
<organism evidence="5 6">
    <name type="scientific">Chaetoceros tenuissimus</name>
    <dbReference type="NCBI Taxonomy" id="426638"/>
    <lineage>
        <taxon>Eukaryota</taxon>
        <taxon>Sar</taxon>
        <taxon>Stramenopiles</taxon>
        <taxon>Ochrophyta</taxon>
        <taxon>Bacillariophyta</taxon>
        <taxon>Coscinodiscophyceae</taxon>
        <taxon>Chaetocerotophycidae</taxon>
        <taxon>Chaetocerotales</taxon>
        <taxon>Chaetocerotaceae</taxon>
        <taxon>Chaetoceros</taxon>
    </lineage>
</organism>
<dbReference type="InterPro" id="IPR029058">
    <property type="entry name" value="AB_hydrolase_fold"/>
</dbReference>
<name>A0AAD3D0L3_9STRA</name>
<dbReference type="GO" id="GO:0047372">
    <property type="term" value="F:monoacylglycerol lipase activity"/>
    <property type="evidence" value="ECO:0007669"/>
    <property type="project" value="TreeGrafter"/>
</dbReference>
<dbReference type="PANTHER" id="PTHR10794">
    <property type="entry name" value="ABHYDROLASE DOMAIN-CONTAINING PROTEIN"/>
    <property type="match status" value="1"/>
</dbReference>
<evidence type="ECO:0000313" key="5">
    <source>
        <dbReference type="EMBL" id="GFH54340.1"/>
    </source>
</evidence>
<keyword evidence="3" id="KW-0732">Signal</keyword>
<evidence type="ECO:0000256" key="2">
    <source>
        <dbReference type="PIRSR" id="PIRSR005211-1"/>
    </source>
</evidence>
<keyword evidence="6" id="KW-1185">Reference proteome</keyword>
<evidence type="ECO:0000313" key="6">
    <source>
        <dbReference type="Proteomes" id="UP001054902"/>
    </source>
</evidence>
<comment type="caution">
    <text evidence="5">The sequence shown here is derived from an EMBL/GenBank/DDBJ whole genome shotgun (WGS) entry which is preliminary data.</text>
</comment>
<accession>A0AAD3D0L3</accession>
<proteinExistence type="inferred from homology"/>
<feature type="domain" description="Serine aminopeptidase S33" evidence="4">
    <location>
        <begin position="179"/>
        <end position="401"/>
    </location>
</feature>
<feature type="active site" description="Charge relay system" evidence="2">
    <location>
        <position position="260"/>
    </location>
</feature>
<feature type="active site" description="Charge relay system" evidence="2">
    <location>
        <position position="397"/>
    </location>
</feature>
<evidence type="ECO:0000256" key="1">
    <source>
        <dbReference type="ARBA" id="ARBA00010884"/>
    </source>
</evidence>
<gene>
    <name evidence="5" type="ORF">CTEN210_10816</name>
</gene>
<evidence type="ECO:0000259" key="4">
    <source>
        <dbReference type="Pfam" id="PF12146"/>
    </source>
</evidence>
<feature type="chain" id="PRO_5041919839" description="Serine aminopeptidase S33 domain-containing protein" evidence="3">
    <location>
        <begin position="20"/>
        <end position="465"/>
    </location>
</feature>
<dbReference type="GO" id="GO:0034338">
    <property type="term" value="F:short-chain carboxylesterase activity"/>
    <property type="evidence" value="ECO:0007669"/>
    <property type="project" value="TreeGrafter"/>
</dbReference>
<feature type="signal peptide" evidence="3">
    <location>
        <begin position="1"/>
        <end position="19"/>
    </location>
</feature>
<dbReference type="InterPro" id="IPR022742">
    <property type="entry name" value="Hydrolase_4"/>
</dbReference>